<dbReference type="PANTHER" id="PTHR37984:SF7">
    <property type="entry name" value="INTEGRASE CATALYTIC DOMAIN-CONTAINING PROTEIN"/>
    <property type="match status" value="1"/>
</dbReference>
<evidence type="ECO:0000259" key="2">
    <source>
        <dbReference type="PROSITE" id="PS50994"/>
    </source>
</evidence>
<dbReference type="InterPro" id="IPR001584">
    <property type="entry name" value="Integrase_cat-core"/>
</dbReference>
<dbReference type="InterPro" id="IPR050951">
    <property type="entry name" value="Retrovirus_Pol_polyprotein"/>
</dbReference>
<accession>A0ABM0MGW3</accession>
<evidence type="ECO:0000256" key="1">
    <source>
        <dbReference type="SAM" id="MobiDB-lite"/>
    </source>
</evidence>
<sequence length="442" mass="51022">MSNLPVSDEKLQIIKDETTKDVSLKHLTSVLMNGWPKNKSQLHVSIKEYWKHQDELTIMDEVIFKGERILIPHSLRQEMLKLVHIGHMGIEKSKQRARDILFWPNMNTQIVDMVSKCSICLEYRKSNQKEPMIPTPIPDGPWQTVATDLFMLDNTNYVVVADYYSKFFEVMKLENTRSSTVVNYTKSIFSRHEVPFEVRSDNGPQYTATEYQQFAKECGFKLVTTSPYMSQSNGLAKRTVQTIKNLLKKARDDGKDPYLSILEYRNTPINDIGSPAQILMSRRLRSTLLTTQMHLKPNVIEPSTLKEKLKVRQDQQKMVYDRHAKPLPSLSKGETIRVQQGGRWVTAKVSGHAKTPRSYNIETADGKHYRRNRRHLMQTNEQHYFVDDSDTEEETEVIPTRPINERTTVTAATVPNNAPVPEVKTTRSGRVVRKPDRYQSSV</sequence>
<dbReference type="GeneID" id="102803457"/>
<name>A0ABM0MGW3_SACKO</name>
<dbReference type="Gene3D" id="1.10.340.70">
    <property type="match status" value="1"/>
</dbReference>
<dbReference type="InterPro" id="IPR036397">
    <property type="entry name" value="RNaseH_sf"/>
</dbReference>
<evidence type="ECO:0000313" key="3">
    <source>
        <dbReference type="Proteomes" id="UP000694865"/>
    </source>
</evidence>
<organism evidence="3 4">
    <name type="scientific">Saccoglossus kowalevskii</name>
    <name type="common">Acorn worm</name>
    <dbReference type="NCBI Taxonomy" id="10224"/>
    <lineage>
        <taxon>Eukaryota</taxon>
        <taxon>Metazoa</taxon>
        <taxon>Hemichordata</taxon>
        <taxon>Enteropneusta</taxon>
        <taxon>Harrimaniidae</taxon>
        <taxon>Saccoglossus</taxon>
    </lineage>
</organism>
<reference evidence="4" key="1">
    <citation type="submission" date="2025-08" db="UniProtKB">
        <authorList>
            <consortium name="RefSeq"/>
        </authorList>
    </citation>
    <scope>IDENTIFICATION</scope>
    <source>
        <tissue evidence="4">Testes</tissue>
    </source>
</reference>
<proteinExistence type="predicted"/>
<keyword evidence="3" id="KW-1185">Reference proteome</keyword>
<dbReference type="PANTHER" id="PTHR37984">
    <property type="entry name" value="PROTEIN CBG26694"/>
    <property type="match status" value="1"/>
</dbReference>
<dbReference type="RefSeq" id="XP_006819254.1">
    <property type="nucleotide sequence ID" value="XM_006819191.1"/>
</dbReference>
<dbReference type="InterPro" id="IPR041588">
    <property type="entry name" value="Integrase_H2C2"/>
</dbReference>
<dbReference type="InterPro" id="IPR012337">
    <property type="entry name" value="RNaseH-like_sf"/>
</dbReference>
<protein>
    <submittedName>
        <fullName evidence="4">Uncharacterized protein K02A2.6-like</fullName>
    </submittedName>
</protein>
<feature type="domain" description="Integrase catalytic" evidence="2">
    <location>
        <begin position="137"/>
        <end position="290"/>
    </location>
</feature>
<dbReference type="Gene3D" id="3.30.420.10">
    <property type="entry name" value="Ribonuclease H-like superfamily/Ribonuclease H"/>
    <property type="match status" value="1"/>
</dbReference>
<feature type="region of interest" description="Disordered" evidence="1">
    <location>
        <begin position="415"/>
        <end position="442"/>
    </location>
</feature>
<dbReference type="SUPFAM" id="SSF53098">
    <property type="entry name" value="Ribonuclease H-like"/>
    <property type="match status" value="1"/>
</dbReference>
<dbReference type="Pfam" id="PF00665">
    <property type="entry name" value="rve"/>
    <property type="match status" value="1"/>
</dbReference>
<dbReference type="Pfam" id="PF17921">
    <property type="entry name" value="Integrase_H2C2"/>
    <property type="match status" value="1"/>
</dbReference>
<gene>
    <name evidence="4" type="primary">LOC102803457</name>
</gene>
<evidence type="ECO:0000313" key="4">
    <source>
        <dbReference type="RefSeq" id="XP_006819254.1"/>
    </source>
</evidence>
<feature type="compositionally biased region" description="Basic and acidic residues" evidence="1">
    <location>
        <begin position="433"/>
        <end position="442"/>
    </location>
</feature>
<dbReference type="PROSITE" id="PS50994">
    <property type="entry name" value="INTEGRASE"/>
    <property type="match status" value="1"/>
</dbReference>
<dbReference type="Proteomes" id="UP000694865">
    <property type="component" value="Unplaced"/>
</dbReference>